<keyword evidence="1" id="KW-1185">Reference proteome</keyword>
<proteinExistence type="predicted"/>
<dbReference type="InterPro" id="IPR012337">
    <property type="entry name" value="RNaseH-like_sf"/>
</dbReference>
<feature type="non-terminal residue" evidence="2">
    <location>
        <position position="245"/>
    </location>
</feature>
<dbReference type="GeneID" id="112456255"/>
<dbReference type="InterPro" id="IPR036236">
    <property type="entry name" value="Znf_C2H2_sf"/>
</dbReference>
<dbReference type="Proteomes" id="UP000504618">
    <property type="component" value="Unplaced"/>
</dbReference>
<reference evidence="2" key="1">
    <citation type="submission" date="2025-08" db="UniProtKB">
        <authorList>
            <consortium name="RefSeq"/>
        </authorList>
    </citation>
    <scope>IDENTIFICATION</scope>
    <source>
        <tissue evidence="2">Whole body</tissue>
    </source>
</reference>
<dbReference type="PANTHER" id="PTHR37162">
    <property type="entry name" value="HAT FAMILY DIMERISATION DOMAINCONTAINING PROTEIN-RELATED"/>
    <property type="match status" value="1"/>
</dbReference>
<accession>A0A6J1PX50</accession>
<evidence type="ECO:0000313" key="2">
    <source>
        <dbReference type="RefSeq" id="XP_024874429.1"/>
    </source>
</evidence>
<dbReference type="AlphaFoldDB" id="A0A6J1PX50"/>
<sequence length="245" mass="28219">MGKYEKNKRKYRKEWESTEWAKEWLQHIDSAKYKNPNDPNEAYCKICDQSLRSHLSDLQKHARSKKHRENSAVLNRTKYKSLMSHDHLGELLSTLGKGSNLENLRLHRTKCSNMIKHVIAPVFFKDLVKAIGKKGYSIIIDESTDVSVTKYLCMCIKYFDTTENRMLTDFLGILEVERATAIDLHKSIVEYLQQIGIPLKNMIAISTDGAIDNDLAFLPVAEVDFGQNFRKEFQGSQSSAERKSQ</sequence>
<evidence type="ECO:0000313" key="1">
    <source>
        <dbReference type="Proteomes" id="UP000504618"/>
    </source>
</evidence>
<dbReference type="SUPFAM" id="SSF53098">
    <property type="entry name" value="Ribonuclease H-like"/>
    <property type="match status" value="1"/>
</dbReference>
<dbReference type="RefSeq" id="XP_024874429.1">
    <property type="nucleotide sequence ID" value="XM_025018661.1"/>
</dbReference>
<dbReference type="OrthoDB" id="7555380at2759"/>
<dbReference type="PANTHER" id="PTHR37162:SF1">
    <property type="entry name" value="BED-TYPE DOMAIN-CONTAINING PROTEIN"/>
    <property type="match status" value="1"/>
</dbReference>
<protein>
    <submittedName>
        <fullName evidence="2">Zinc finger MYM-type protein 1-like</fullName>
    </submittedName>
</protein>
<organism evidence="1 2">
    <name type="scientific">Temnothorax curvispinosus</name>
    <dbReference type="NCBI Taxonomy" id="300111"/>
    <lineage>
        <taxon>Eukaryota</taxon>
        <taxon>Metazoa</taxon>
        <taxon>Ecdysozoa</taxon>
        <taxon>Arthropoda</taxon>
        <taxon>Hexapoda</taxon>
        <taxon>Insecta</taxon>
        <taxon>Pterygota</taxon>
        <taxon>Neoptera</taxon>
        <taxon>Endopterygota</taxon>
        <taxon>Hymenoptera</taxon>
        <taxon>Apocrita</taxon>
        <taxon>Aculeata</taxon>
        <taxon>Formicoidea</taxon>
        <taxon>Formicidae</taxon>
        <taxon>Myrmicinae</taxon>
        <taxon>Temnothorax</taxon>
    </lineage>
</organism>
<name>A0A6J1PX50_9HYME</name>
<dbReference type="SUPFAM" id="SSF57667">
    <property type="entry name" value="beta-beta-alpha zinc fingers"/>
    <property type="match status" value="1"/>
</dbReference>
<gene>
    <name evidence="2" type="primary">LOC112456255</name>
</gene>